<sequence length="222" mass="24144">MSLTTIQLFKSQTASIDVDPQKGFSELCPDELPVQGALEIVTELVNNHSKAALKLVSRDMHPPGAAWEAETPERMLEPVGLPEVDIKWNPHCVVGTEGVELLPGLPVIRDYDFQINKGIDPDAHPYGAFYHDQADTLSTGGIEFLQSKRVKNVIVGGLALDFCVKKSVEQLVDAGFNVILNLASTRAVFPNNVQEVIEHLVSQGVTVVEDAASIQLLDTLHA</sequence>
<dbReference type="EC" id="3.5.1.19" evidence="6"/>
<dbReference type="Pfam" id="PF00857">
    <property type="entry name" value="Isochorismatase"/>
    <property type="match status" value="1"/>
</dbReference>
<evidence type="ECO:0000256" key="5">
    <source>
        <dbReference type="ARBA" id="ARBA00037900"/>
    </source>
</evidence>
<dbReference type="GO" id="GO:0046872">
    <property type="term" value="F:metal ion binding"/>
    <property type="evidence" value="ECO:0007669"/>
    <property type="project" value="UniProtKB-KW"/>
</dbReference>
<reference evidence="10" key="1">
    <citation type="submission" date="2016-12" db="EMBL/GenBank/DDBJ databases">
        <title>Comparative genomic analysis reveals the diversity, evolution, and environmental adaptation strategies of the genus Vibrio.</title>
        <authorList>
            <person name="Lin H."/>
            <person name="Wang X."/>
            <person name="Zhang X.-H."/>
        </authorList>
    </citation>
    <scope>NUCLEOTIDE SEQUENCE [LARGE SCALE GENOMIC DNA]</scope>
    <source>
        <strain evidence="10">QT6D1</strain>
    </source>
</reference>
<dbReference type="PANTHER" id="PTHR11080">
    <property type="entry name" value="PYRAZINAMIDASE/NICOTINAMIDASE"/>
    <property type="match status" value="1"/>
</dbReference>
<dbReference type="InterPro" id="IPR052347">
    <property type="entry name" value="Isochorismatase_Nicotinamidase"/>
</dbReference>
<evidence type="ECO:0000313" key="9">
    <source>
        <dbReference type="EMBL" id="ASI92721.1"/>
    </source>
</evidence>
<evidence type="ECO:0000256" key="7">
    <source>
        <dbReference type="ARBA" id="ARBA00043224"/>
    </source>
</evidence>
<evidence type="ECO:0000256" key="4">
    <source>
        <dbReference type="ARBA" id="ARBA00022801"/>
    </source>
</evidence>
<dbReference type="Proteomes" id="UP000197092">
    <property type="component" value="Chromosome 2"/>
</dbReference>
<keyword evidence="3" id="KW-0479">Metal-binding</keyword>
<protein>
    <recommendedName>
        <fullName evidence="6">nicotinamidase</fullName>
        <ecNumber evidence="6">3.5.1.19</ecNumber>
    </recommendedName>
    <alternativeName>
        <fullName evidence="7">Nicotinamide deamidase</fullName>
    </alternativeName>
</protein>
<gene>
    <name evidence="9" type="ORF">BSZ05_23430</name>
</gene>
<dbReference type="Gene3D" id="3.40.50.850">
    <property type="entry name" value="Isochorismatase-like"/>
    <property type="match status" value="1"/>
</dbReference>
<name>A0AAN1FL79_9VIBR</name>
<dbReference type="SUPFAM" id="SSF52499">
    <property type="entry name" value="Isochorismatase-like hydrolases"/>
    <property type="match status" value="1"/>
</dbReference>
<comment type="pathway">
    <text evidence="5">Cofactor biosynthesis; nicotinate biosynthesis; nicotinate from nicotinamide: step 1/1.</text>
</comment>
<evidence type="ECO:0000256" key="1">
    <source>
        <dbReference type="ARBA" id="ARBA00006336"/>
    </source>
</evidence>
<dbReference type="KEGG" id="vsh:BSZ05_23430"/>
<accession>A0AAN1FL79</accession>
<dbReference type="RefSeq" id="WP_088878604.1">
    <property type="nucleotide sequence ID" value="NZ_CP018309.1"/>
</dbReference>
<organism evidence="9 10">
    <name type="scientific">Vibrio mediterranei</name>
    <dbReference type="NCBI Taxonomy" id="689"/>
    <lineage>
        <taxon>Bacteria</taxon>
        <taxon>Pseudomonadati</taxon>
        <taxon>Pseudomonadota</taxon>
        <taxon>Gammaproteobacteria</taxon>
        <taxon>Vibrionales</taxon>
        <taxon>Vibrionaceae</taxon>
        <taxon>Vibrio</taxon>
    </lineage>
</organism>
<evidence type="ECO:0000313" key="10">
    <source>
        <dbReference type="Proteomes" id="UP000197092"/>
    </source>
</evidence>
<dbReference type="PANTHER" id="PTHR11080:SF2">
    <property type="entry name" value="LD05707P"/>
    <property type="match status" value="1"/>
</dbReference>
<dbReference type="AlphaFoldDB" id="A0AAN1FL79"/>
<dbReference type="InterPro" id="IPR036380">
    <property type="entry name" value="Isochorismatase-like_sf"/>
</dbReference>
<evidence type="ECO:0000256" key="6">
    <source>
        <dbReference type="ARBA" id="ARBA00039017"/>
    </source>
</evidence>
<keyword evidence="4" id="KW-0378">Hydrolase</keyword>
<dbReference type="GO" id="GO:0019363">
    <property type="term" value="P:pyridine nucleotide biosynthetic process"/>
    <property type="evidence" value="ECO:0007669"/>
    <property type="project" value="UniProtKB-KW"/>
</dbReference>
<comment type="similarity">
    <text evidence="1">Belongs to the isochorismatase family.</text>
</comment>
<evidence type="ECO:0000256" key="2">
    <source>
        <dbReference type="ARBA" id="ARBA00022642"/>
    </source>
</evidence>
<keyword evidence="2" id="KW-0662">Pyridine nucleotide biosynthesis</keyword>
<proteinExistence type="inferred from homology"/>
<dbReference type="GO" id="GO:0008936">
    <property type="term" value="F:nicotinamidase activity"/>
    <property type="evidence" value="ECO:0007669"/>
    <property type="project" value="UniProtKB-EC"/>
</dbReference>
<dbReference type="EMBL" id="CP018309">
    <property type="protein sequence ID" value="ASI92721.1"/>
    <property type="molecule type" value="Genomic_DNA"/>
</dbReference>
<evidence type="ECO:0000256" key="3">
    <source>
        <dbReference type="ARBA" id="ARBA00022723"/>
    </source>
</evidence>
<evidence type="ECO:0000259" key="8">
    <source>
        <dbReference type="Pfam" id="PF00857"/>
    </source>
</evidence>
<feature type="domain" description="Isochorismatase-like" evidence="8">
    <location>
        <begin position="86"/>
        <end position="209"/>
    </location>
</feature>
<dbReference type="InterPro" id="IPR000868">
    <property type="entry name" value="Isochorismatase-like_dom"/>
</dbReference>